<evidence type="ECO:0000256" key="7">
    <source>
        <dbReference type="RuleBase" id="RU362124"/>
    </source>
</evidence>
<reference evidence="9" key="1">
    <citation type="submission" date="2022-07" db="EMBL/GenBank/DDBJ databases">
        <title>Enhanced cultured diversity of the mouse gut microbiota enables custom-made synthetic communities.</title>
        <authorList>
            <person name="Afrizal A."/>
        </authorList>
    </citation>
    <scope>NUCLEOTIDE SEQUENCE</scope>
    <source>
        <strain evidence="9">DSM 28593</strain>
    </source>
</reference>
<dbReference type="PROSITE" id="PS00716">
    <property type="entry name" value="SIGMA70_2"/>
    <property type="match status" value="1"/>
</dbReference>
<evidence type="ECO:0000313" key="9">
    <source>
        <dbReference type="EMBL" id="MCR1897796.1"/>
    </source>
</evidence>
<keyword evidence="5 7" id="KW-0238">DNA-binding</keyword>
<dbReference type="Pfam" id="PF04545">
    <property type="entry name" value="Sigma70_r4"/>
    <property type="match status" value="1"/>
</dbReference>
<dbReference type="NCBIfam" id="TIGR02980">
    <property type="entry name" value="SigBFG"/>
    <property type="match status" value="1"/>
</dbReference>
<dbReference type="InterPro" id="IPR001387">
    <property type="entry name" value="Cro/C1-type_HTH"/>
</dbReference>
<dbReference type="GO" id="GO:0006352">
    <property type="term" value="P:DNA-templated transcription initiation"/>
    <property type="evidence" value="ECO:0007669"/>
    <property type="project" value="InterPro"/>
</dbReference>
<evidence type="ECO:0000256" key="4">
    <source>
        <dbReference type="ARBA" id="ARBA00023082"/>
    </source>
</evidence>
<name>A0AAE3KYX8_9FIRM</name>
<keyword evidence="3 7" id="KW-0805">Transcription regulation</keyword>
<dbReference type="GO" id="GO:0030435">
    <property type="term" value="P:sporulation resulting in formation of a cellular spore"/>
    <property type="evidence" value="ECO:0007669"/>
    <property type="project" value="UniProtKB-KW"/>
</dbReference>
<accession>A0AAE3KYX8</accession>
<dbReference type="PIRSF" id="PIRSF000770">
    <property type="entry name" value="RNA_pol_sigma-SigE/K"/>
    <property type="match status" value="1"/>
</dbReference>
<protein>
    <recommendedName>
        <fullName evidence="7">RNA polymerase sigma factor</fullName>
    </recommendedName>
</protein>
<sequence length="255" mass="29609">MEWKEKSHKKTGKLLSHEETIELIKQAQKGDKNAQERLVYYNLGLVRSIVKKFQNRNNEREDLFQLGSIGLIKAIQNFDTSYEVRFSTYAVPMIMGEIKRFLRDDGIIKVSRSLKETYQKIHAVKESLSKKLHRDPTLEEIASALNMEKEEIAMALEAGYSPEYLYDTIHQDDGTPILLIDKISDENVEDDNLVEILTLKQMISQLEARERQIVVMRYFQDKTQTEIAKKLGISQVQVSRIEKKILGKMKEAMKN</sequence>
<dbReference type="PROSITE" id="PS00715">
    <property type="entry name" value="SIGMA70_1"/>
    <property type="match status" value="1"/>
</dbReference>
<dbReference type="InterPro" id="IPR013325">
    <property type="entry name" value="RNA_pol_sigma_r2"/>
</dbReference>
<comment type="function">
    <text evidence="7">Sigma factors are initiation factors that promote the attachment of RNA polymerase to specific initiation sites and are then released.</text>
</comment>
<keyword evidence="6 7" id="KW-0804">Transcription</keyword>
<dbReference type="Pfam" id="PF04539">
    <property type="entry name" value="Sigma70_r3"/>
    <property type="match status" value="1"/>
</dbReference>
<dbReference type="NCBIfam" id="TIGR02937">
    <property type="entry name" value="sigma70-ECF"/>
    <property type="match status" value="1"/>
</dbReference>
<dbReference type="GO" id="GO:0016987">
    <property type="term" value="F:sigma factor activity"/>
    <property type="evidence" value="ECO:0007669"/>
    <property type="project" value="UniProtKB-KW"/>
</dbReference>
<dbReference type="InterPro" id="IPR013324">
    <property type="entry name" value="RNA_pol_sigma_r3/r4-like"/>
</dbReference>
<comment type="caution">
    <text evidence="9">The sequence shown here is derived from an EMBL/GenBank/DDBJ whole genome shotgun (WGS) entry which is preliminary data.</text>
</comment>
<organism evidence="9 10">
    <name type="scientific">Irregularibacter muris</name>
    <dbReference type="NCBI Taxonomy" id="1796619"/>
    <lineage>
        <taxon>Bacteria</taxon>
        <taxon>Bacillati</taxon>
        <taxon>Bacillota</taxon>
        <taxon>Clostridia</taxon>
        <taxon>Eubacteriales</taxon>
        <taxon>Eubacteriaceae</taxon>
        <taxon>Irregularibacter</taxon>
    </lineage>
</organism>
<dbReference type="PRINTS" id="PR00046">
    <property type="entry name" value="SIGMA70FCT"/>
</dbReference>
<dbReference type="InterPro" id="IPR007630">
    <property type="entry name" value="RNA_pol_sigma70_r4"/>
</dbReference>
<dbReference type="EMBL" id="JANKAS010000001">
    <property type="protein sequence ID" value="MCR1897796.1"/>
    <property type="molecule type" value="Genomic_DNA"/>
</dbReference>
<dbReference type="SUPFAM" id="SSF88946">
    <property type="entry name" value="Sigma2 domain of RNA polymerase sigma factors"/>
    <property type="match status" value="1"/>
</dbReference>
<dbReference type="InterPro" id="IPR014284">
    <property type="entry name" value="RNA_pol_sigma-70_dom"/>
</dbReference>
<evidence type="ECO:0000313" key="10">
    <source>
        <dbReference type="Proteomes" id="UP001205748"/>
    </source>
</evidence>
<dbReference type="InterPro" id="IPR000943">
    <property type="entry name" value="RNA_pol_sigma70"/>
</dbReference>
<keyword evidence="2" id="KW-0749">Sporulation</keyword>
<comment type="similarity">
    <text evidence="1 7">Belongs to the sigma-70 factor family.</text>
</comment>
<dbReference type="GO" id="GO:0003677">
    <property type="term" value="F:DNA binding"/>
    <property type="evidence" value="ECO:0007669"/>
    <property type="project" value="UniProtKB-KW"/>
</dbReference>
<proteinExistence type="inferred from homology"/>
<evidence type="ECO:0000256" key="5">
    <source>
        <dbReference type="ARBA" id="ARBA00023125"/>
    </source>
</evidence>
<evidence type="ECO:0000256" key="6">
    <source>
        <dbReference type="ARBA" id="ARBA00023163"/>
    </source>
</evidence>
<feature type="domain" description="HTH cro/C1-type" evidence="8">
    <location>
        <begin position="223"/>
        <end position="243"/>
    </location>
</feature>
<dbReference type="Proteomes" id="UP001205748">
    <property type="component" value="Unassembled WGS sequence"/>
</dbReference>
<dbReference type="PANTHER" id="PTHR30603:SF17">
    <property type="entry name" value="RNA POLYMERASE SIGMA-G FACTOR"/>
    <property type="match status" value="1"/>
</dbReference>
<evidence type="ECO:0000259" key="8">
    <source>
        <dbReference type="PROSITE" id="PS50943"/>
    </source>
</evidence>
<dbReference type="Gene3D" id="1.20.120.1810">
    <property type="match status" value="1"/>
</dbReference>
<dbReference type="Gene3D" id="1.10.10.10">
    <property type="entry name" value="Winged helix-like DNA-binding domain superfamily/Winged helix DNA-binding domain"/>
    <property type="match status" value="2"/>
</dbReference>
<gene>
    <name evidence="9" type="primary">sigF</name>
    <name evidence="9" type="ORF">NSA47_02180</name>
</gene>
<dbReference type="CDD" id="cd06171">
    <property type="entry name" value="Sigma70_r4"/>
    <property type="match status" value="1"/>
</dbReference>
<evidence type="ECO:0000256" key="1">
    <source>
        <dbReference type="ARBA" id="ARBA00007788"/>
    </source>
</evidence>
<dbReference type="SUPFAM" id="SSF88659">
    <property type="entry name" value="Sigma3 and sigma4 domains of RNA polymerase sigma factors"/>
    <property type="match status" value="2"/>
</dbReference>
<evidence type="ECO:0000256" key="3">
    <source>
        <dbReference type="ARBA" id="ARBA00023015"/>
    </source>
</evidence>
<dbReference type="NCBIfam" id="NF004052">
    <property type="entry name" value="PRK05572.1"/>
    <property type="match status" value="1"/>
</dbReference>
<dbReference type="InterPro" id="IPR050239">
    <property type="entry name" value="Sigma-70_RNA_pol_init_factors"/>
</dbReference>
<dbReference type="NCBIfam" id="TIGR02885">
    <property type="entry name" value="spore_sigF"/>
    <property type="match status" value="1"/>
</dbReference>
<keyword evidence="4 7" id="KW-0731">Sigma factor</keyword>
<dbReference type="PANTHER" id="PTHR30603">
    <property type="entry name" value="RNA POLYMERASE SIGMA FACTOR RPO"/>
    <property type="match status" value="1"/>
</dbReference>
<dbReference type="InterPro" id="IPR007624">
    <property type="entry name" value="RNA_pol_sigma70_r3"/>
</dbReference>
<evidence type="ECO:0000256" key="2">
    <source>
        <dbReference type="ARBA" id="ARBA00022969"/>
    </source>
</evidence>
<keyword evidence="10" id="KW-1185">Reference proteome</keyword>
<dbReference type="InterPro" id="IPR014236">
    <property type="entry name" value="RNA_pol_sigma-F"/>
</dbReference>
<dbReference type="AlphaFoldDB" id="A0AAE3KYX8"/>
<dbReference type="InterPro" id="IPR036388">
    <property type="entry name" value="WH-like_DNA-bd_sf"/>
</dbReference>
<dbReference type="InterPro" id="IPR014322">
    <property type="entry name" value="RNA_pol_sigma-B/F/G"/>
</dbReference>
<dbReference type="PROSITE" id="PS50943">
    <property type="entry name" value="HTH_CROC1"/>
    <property type="match status" value="1"/>
</dbReference>
<dbReference type="Pfam" id="PF04542">
    <property type="entry name" value="Sigma70_r2"/>
    <property type="match status" value="1"/>
</dbReference>
<dbReference type="InterPro" id="IPR007627">
    <property type="entry name" value="RNA_pol_sigma70_r2"/>
</dbReference>